<feature type="region of interest" description="Disordered" evidence="1">
    <location>
        <begin position="23"/>
        <end position="43"/>
    </location>
</feature>
<organism evidence="2 3">
    <name type="scientific">Coprinellus micaceus</name>
    <name type="common">Glistening ink-cap mushroom</name>
    <name type="synonym">Coprinus micaceus</name>
    <dbReference type="NCBI Taxonomy" id="71717"/>
    <lineage>
        <taxon>Eukaryota</taxon>
        <taxon>Fungi</taxon>
        <taxon>Dikarya</taxon>
        <taxon>Basidiomycota</taxon>
        <taxon>Agaricomycotina</taxon>
        <taxon>Agaricomycetes</taxon>
        <taxon>Agaricomycetidae</taxon>
        <taxon>Agaricales</taxon>
        <taxon>Agaricineae</taxon>
        <taxon>Psathyrellaceae</taxon>
        <taxon>Coprinellus</taxon>
    </lineage>
</organism>
<keyword evidence="3" id="KW-1185">Reference proteome</keyword>
<dbReference type="EMBL" id="QPFP01000032">
    <property type="protein sequence ID" value="TEB28433.1"/>
    <property type="molecule type" value="Genomic_DNA"/>
</dbReference>
<dbReference type="Proteomes" id="UP000298030">
    <property type="component" value="Unassembled WGS sequence"/>
</dbReference>
<feature type="compositionally biased region" description="Pro residues" evidence="1">
    <location>
        <begin position="30"/>
        <end position="41"/>
    </location>
</feature>
<dbReference type="OrthoDB" id="2995180at2759"/>
<gene>
    <name evidence="2" type="ORF">FA13DRAFT_1815799</name>
</gene>
<evidence type="ECO:0000313" key="2">
    <source>
        <dbReference type="EMBL" id="TEB28433.1"/>
    </source>
</evidence>
<evidence type="ECO:0000313" key="3">
    <source>
        <dbReference type="Proteomes" id="UP000298030"/>
    </source>
</evidence>
<comment type="caution">
    <text evidence="2">The sequence shown here is derived from an EMBL/GenBank/DDBJ whole genome shotgun (WGS) entry which is preliminary data.</text>
</comment>
<evidence type="ECO:0000256" key="1">
    <source>
        <dbReference type="SAM" id="MobiDB-lite"/>
    </source>
</evidence>
<protein>
    <recommendedName>
        <fullName evidence="4">F-box domain-containing protein</fullName>
    </recommendedName>
</protein>
<evidence type="ECO:0008006" key="4">
    <source>
        <dbReference type="Google" id="ProtNLM"/>
    </source>
</evidence>
<proteinExistence type="predicted"/>
<sequence>MRHSRPPSDRIIICTEHMGRGSELQANTTFPPPHPGPPKQPPSLNDFRLRNLCLVCKAWHQAAVSSLDLWCNLEFPLNARIPPHFERAEVWLKGGGALPKHLELVEQDHGTEERVWAVQGPTDQVTLPAAPCPLSNASLATFLARVTSLDELSIFCNETQCFVSLVHNLERLQSAAAGPWGSLRSLNVQIDANADYPSKQTYEFPHLRTPRFRQIQDRETTTQILRLLKTPSLTELDISFNCQRSDPQNADDLERDYLFPGFGEDMRVFMSNSGCTSTLRRARIHTLHLPWPTLKVVLDALQPVTHLTLDDVWAYWSQNPWHTWPNSLLPHLEVLEVLNMDNTFDGQCILSFARRRAKGGAELKKVRMTMYRKPVWEYPRMCSAVREFKRFGVDLEVKVENIKDVCMVEIEDQKGLKPHHVCNSAYTNSGI</sequence>
<accession>A0A4Y7T2Q4</accession>
<dbReference type="AlphaFoldDB" id="A0A4Y7T2Q4"/>
<reference evidence="2 3" key="1">
    <citation type="journal article" date="2019" name="Nat. Ecol. Evol.">
        <title>Megaphylogeny resolves global patterns of mushroom evolution.</title>
        <authorList>
            <person name="Varga T."/>
            <person name="Krizsan K."/>
            <person name="Foldi C."/>
            <person name="Dima B."/>
            <person name="Sanchez-Garcia M."/>
            <person name="Sanchez-Ramirez S."/>
            <person name="Szollosi G.J."/>
            <person name="Szarkandi J.G."/>
            <person name="Papp V."/>
            <person name="Albert L."/>
            <person name="Andreopoulos W."/>
            <person name="Angelini C."/>
            <person name="Antonin V."/>
            <person name="Barry K.W."/>
            <person name="Bougher N.L."/>
            <person name="Buchanan P."/>
            <person name="Buyck B."/>
            <person name="Bense V."/>
            <person name="Catcheside P."/>
            <person name="Chovatia M."/>
            <person name="Cooper J."/>
            <person name="Damon W."/>
            <person name="Desjardin D."/>
            <person name="Finy P."/>
            <person name="Geml J."/>
            <person name="Haridas S."/>
            <person name="Hughes K."/>
            <person name="Justo A."/>
            <person name="Karasinski D."/>
            <person name="Kautmanova I."/>
            <person name="Kiss B."/>
            <person name="Kocsube S."/>
            <person name="Kotiranta H."/>
            <person name="LaButti K.M."/>
            <person name="Lechner B.E."/>
            <person name="Liimatainen K."/>
            <person name="Lipzen A."/>
            <person name="Lukacs Z."/>
            <person name="Mihaltcheva S."/>
            <person name="Morgado L.N."/>
            <person name="Niskanen T."/>
            <person name="Noordeloos M.E."/>
            <person name="Ohm R.A."/>
            <person name="Ortiz-Santana B."/>
            <person name="Ovrebo C."/>
            <person name="Racz N."/>
            <person name="Riley R."/>
            <person name="Savchenko A."/>
            <person name="Shiryaev A."/>
            <person name="Soop K."/>
            <person name="Spirin V."/>
            <person name="Szebenyi C."/>
            <person name="Tomsovsky M."/>
            <person name="Tulloss R.E."/>
            <person name="Uehling J."/>
            <person name="Grigoriev I.V."/>
            <person name="Vagvolgyi C."/>
            <person name="Papp T."/>
            <person name="Martin F.M."/>
            <person name="Miettinen O."/>
            <person name="Hibbett D.S."/>
            <person name="Nagy L.G."/>
        </authorList>
    </citation>
    <scope>NUCLEOTIDE SEQUENCE [LARGE SCALE GENOMIC DNA]</scope>
    <source>
        <strain evidence="2 3">FP101781</strain>
    </source>
</reference>
<name>A0A4Y7T2Q4_COPMI</name>